<comment type="caution">
    <text evidence="2">The sequence shown here is derived from an EMBL/GenBank/DDBJ whole genome shotgun (WGS) entry which is preliminary data.</text>
</comment>
<proteinExistence type="predicted"/>
<sequence>MARRLDGAPAHAGLASPASPTRRVAWTSRRVFAGASLIALGVLALGAGLGGCAASASSANAPGAPLPPPSVTLHSNPAFASLPRYEGTLGKRAIVLHLGQKTDPDDAGGLHGEYMFRDTGQVVLVAGDAGEGVVELDESDDGTRISGQWVGKLTPDGRFNGVWSNVDESVTETIDLHRVPVSPAAP</sequence>
<feature type="transmembrane region" description="Helical" evidence="1">
    <location>
        <begin position="31"/>
        <end position="50"/>
    </location>
</feature>
<gene>
    <name evidence="2" type="ORF">D7S86_14355</name>
</gene>
<evidence type="ECO:0000256" key="1">
    <source>
        <dbReference type="SAM" id="Phobius"/>
    </source>
</evidence>
<dbReference type="OrthoDB" id="9001603at2"/>
<evidence type="ECO:0000313" key="2">
    <source>
        <dbReference type="EMBL" id="RKP54812.1"/>
    </source>
</evidence>
<dbReference type="AlphaFoldDB" id="A0A494Y3B2"/>
<dbReference type="RefSeq" id="WP_121087503.1">
    <property type="nucleotide sequence ID" value="NZ_RBZU01000005.1"/>
</dbReference>
<reference evidence="2 3" key="1">
    <citation type="submission" date="2018-10" db="EMBL/GenBank/DDBJ databases">
        <title>Robbsia sp. DHC34, isolated from soil.</title>
        <authorList>
            <person name="Gao Z.-H."/>
            <person name="Qiu L.-H."/>
        </authorList>
    </citation>
    <scope>NUCLEOTIDE SEQUENCE [LARGE SCALE GENOMIC DNA]</scope>
    <source>
        <strain evidence="2 3">DHC34</strain>
    </source>
</reference>
<keyword evidence="3" id="KW-1185">Reference proteome</keyword>
<keyword evidence="1" id="KW-0812">Transmembrane</keyword>
<protein>
    <submittedName>
        <fullName evidence="2">Uncharacterized protein</fullName>
    </submittedName>
</protein>
<evidence type="ECO:0000313" key="3">
    <source>
        <dbReference type="Proteomes" id="UP000270342"/>
    </source>
</evidence>
<name>A0A494Y3B2_9BURK</name>
<dbReference type="Proteomes" id="UP000270342">
    <property type="component" value="Unassembled WGS sequence"/>
</dbReference>
<organism evidence="2 3">
    <name type="scientific">Pararobbsia silviterrae</name>
    <dbReference type="NCBI Taxonomy" id="1792498"/>
    <lineage>
        <taxon>Bacteria</taxon>
        <taxon>Pseudomonadati</taxon>
        <taxon>Pseudomonadota</taxon>
        <taxon>Betaproteobacteria</taxon>
        <taxon>Burkholderiales</taxon>
        <taxon>Burkholderiaceae</taxon>
        <taxon>Pararobbsia</taxon>
    </lineage>
</organism>
<keyword evidence="1" id="KW-0472">Membrane</keyword>
<accession>A0A494Y3B2</accession>
<dbReference type="EMBL" id="RBZU01000005">
    <property type="protein sequence ID" value="RKP54812.1"/>
    <property type="molecule type" value="Genomic_DNA"/>
</dbReference>
<dbReference type="PROSITE" id="PS51318">
    <property type="entry name" value="TAT"/>
    <property type="match status" value="1"/>
</dbReference>
<keyword evidence="1" id="KW-1133">Transmembrane helix</keyword>
<dbReference type="InterPro" id="IPR006311">
    <property type="entry name" value="TAT_signal"/>
</dbReference>